<sequence>MLYHWYELGHAAVKPARAAADSYRMFFNNPFNPLSHTAVGRHAAAACEVFERTTRRYHKPAFDIPTTRIGEREIAVHEQVVWQKPFCRLLHFARDLPSEVCARDPRILVVAPMSGHYATLLRGTIEELLPNHEVFITDWTNARDVPVSAGRFDLDDYIDYLIEMLHHLNGDAHLLAICQPSVPALAATAIMEAEDDPCAPRSLILAGGPIDTRISPTAVNQLAQERGTDWFRSNVIETVPWPSAGFGRAVYPGFLQLTGFMTMNLDRHVSAHNDLFHHLVTGDGNSAAKHRAFYDEYLAVMDLTAEFYLQTIDAVFVRHSLAKGQMRHRGRPIDTNKIRSVGLMTIEGEKDDITGLGQCRAAHNLTPSLGSDRKFHLEVPEVGHYGIFNGSRFRSDVAPRIAQFVRCHDPRSRHITTMPVDWRKAAAKAQRHNSLEISSVAFTFAPANDLAPDPMANRLRRSFRPEYADDSEPSEISNAYLEPLRLWGLLGRLMIDGWFGPPGKTAIENHEDLDTHISDSAAQHHRTGRLS</sequence>
<name>A0A0D6JD93_9HYPH</name>
<dbReference type="OrthoDB" id="9774318at2"/>
<dbReference type="InterPro" id="IPR009656">
    <property type="entry name" value="PHB_depo_C"/>
</dbReference>
<dbReference type="RefSeq" id="WP_076605289.1">
    <property type="nucleotide sequence ID" value="NZ_LN829118.1"/>
</dbReference>
<dbReference type="PANTHER" id="PTHR36837">
    <property type="entry name" value="POLY(3-HYDROXYALKANOATE) POLYMERASE SUBUNIT PHAC"/>
    <property type="match status" value="1"/>
</dbReference>
<dbReference type="NCBIfam" id="TIGR01849">
    <property type="entry name" value="PHB_depoly_PhaZ"/>
    <property type="match status" value="1"/>
</dbReference>
<keyword evidence="3" id="KW-1185">Reference proteome</keyword>
<dbReference type="AlphaFoldDB" id="A0A0D6JD93"/>
<dbReference type="Proteomes" id="UP000033187">
    <property type="component" value="Chromosome 1"/>
</dbReference>
<dbReference type="InterPro" id="IPR010915">
    <property type="entry name" value="PHB_depoly_PhaZ"/>
</dbReference>
<accession>A0A0D6JD93</accession>
<evidence type="ECO:0000313" key="2">
    <source>
        <dbReference type="EMBL" id="CPR17543.1"/>
    </source>
</evidence>
<reference evidence="3" key="1">
    <citation type="submission" date="2015-02" db="EMBL/GenBank/DDBJ databases">
        <authorList>
            <person name="Chooi Y.-H."/>
        </authorList>
    </citation>
    <scope>NUCLEOTIDE SEQUENCE [LARGE SCALE GENOMIC DNA]</scope>
    <source>
        <strain evidence="3">strain Y</strain>
    </source>
</reference>
<proteinExistence type="predicted"/>
<dbReference type="InterPro" id="IPR029058">
    <property type="entry name" value="AB_hydrolase_fold"/>
</dbReference>
<dbReference type="SUPFAM" id="SSF53474">
    <property type="entry name" value="alpha/beta-Hydrolases"/>
    <property type="match status" value="1"/>
</dbReference>
<protein>
    <submittedName>
        <fullName evidence="2">Esterase</fullName>
    </submittedName>
</protein>
<dbReference type="InterPro" id="IPR051321">
    <property type="entry name" value="PHA/PHB_synthase"/>
</dbReference>
<organism evidence="2 3">
    <name type="scientific">Candidatus Filomicrobium marinum</name>
    <dbReference type="NCBI Taxonomy" id="1608628"/>
    <lineage>
        <taxon>Bacteria</taxon>
        <taxon>Pseudomonadati</taxon>
        <taxon>Pseudomonadota</taxon>
        <taxon>Alphaproteobacteria</taxon>
        <taxon>Hyphomicrobiales</taxon>
        <taxon>Hyphomicrobiaceae</taxon>
        <taxon>Filomicrobium</taxon>
    </lineage>
</organism>
<dbReference type="PANTHER" id="PTHR36837:SF4">
    <property type="entry name" value="BLR0908 PROTEIN"/>
    <property type="match status" value="1"/>
</dbReference>
<evidence type="ECO:0000313" key="3">
    <source>
        <dbReference type="Proteomes" id="UP000033187"/>
    </source>
</evidence>
<dbReference type="EMBL" id="LN829119">
    <property type="protein sequence ID" value="CPR17543.1"/>
    <property type="molecule type" value="Genomic_DNA"/>
</dbReference>
<evidence type="ECO:0000259" key="1">
    <source>
        <dbReference type="Pfam" id="PF06850"/>
    </source>
</evidence>
<feature type="domain" description="PHB de-polymerase C-terminal" evidence="1">
    <location>
        <begin position="207"/>
        <end position="407"/>
    </location>
</feature>
<dbReference type="KEGG" id="fiy:BN1229_v1_1304"/>
<dbReference type="KEGG" id="fil:BN1229_v1_1305"/>
<dbReference type="Pfam" id="PF06850">
    <property type="entry name" value="PHB_depo_C"/>
    <property type="match status" value="1"/>
</dbReference>
<gene>
    <name evidence="2" type="ORF">YBN1229_v1_1304</name>
</gene>